<feature type="domain" description="Glycoside hydrolase family 5" evidence="9">
    <location>
        <begin position="206"/>
        <end position="483"/>
    </location>
</feature>
<evidence type="ECO:0000259" key="10">
    <source>
        <dbReference type="Pfam" id="PF18962"/>
    </source>
</evidence>
<keyword evidence="7" id="KW-0624">Polysaccharide degradation</keyword>
<keyword evidence="6 8" id="KW-0326">Glycosidase</keyword>
<evidence type="ECO:0000256" key="3">
    <source>
        <dbReference type="ARBA" id="ARBA00022801"/>
    </source>
</evidence>
<dbReference type="InterPro" id="IPR017853">
    <property type="entry name" value="GH"/>
</dbReference>
<dbReference type="PANTHER" id="PTHR31297:SF41">
    <property type="entry name" value="ENDOGLUCANASE, PUTATIVE (AFU_ORTHOLOGUE AFUA_5G01830)-RELATED"/>
    <property type="match status" value="1"/>
</dbReference>
<evidence type="ECO:0000256" key="8">
    <source>
        <dbReference type="RuleBase" id="RU361153"/>
    </source>
</evidence>
<dbReference type="Pfam" id="PF18962">
    <property type="entry name" value="Por_Secre_tail"/>
    <property type="match status" value="1"/>
</dbReference>
<proteinExistence type="inferred from homology"/>
<dbReference type="PANTHER" id="PTHR31297">
    <property type="entry name" value="GLUCAN ENDO-1,6-BETA-GLUCOSIDASE B"/>
    <property type="match status" value="1"/>
</dbReference>
<dbReference type="SUPFAM" id="SSF51445">
    <property type="entry name" value="(Trans)glycosidases"/>
    <property type="match status" value="1"/>
</dbReference>
<accession>A0ABW3IYF4</accession>
<sequence>MNELFNRNPFKFLIFTCTLFSYITGFSQINREVFHEDFEKASPNIQTIWSPTSYYSIDSGFSGNGLLFNSNNSITNFTSSAAISLTNLIGRTIAISASMKGENLTGGGTPGMVIQLVATPSLGGLRYCRIPLKTGTFPWEQVGRTFKIDDDIVSLSLNIGVYNATGKFWVDDLHIQVISEPMPPARDPSIAINKTHQGIYRGVNVAATSDNPANTISKSSLDELSYDWKANTIRVMIGGEKYYPDGLLLSNYDAILQEELIRMDELVSWCTANGLKMNVGLAGLSDGLFSSQAAQTRLISAWKLIAERYKMNNTVWAYDLANEPVISRQYPYNYTYPIDNSILRWPELAEVLVNAIRGIDPVKAIIIESLNYGITLDDIKPIDASIPNIIYSVHMYLPRQLTHQFGPEIPSYSYPGIIDNVYYDKAKLKELLAPLKAYQDKYRVPIYIGEFSCVRWAPNNSAFNYIRDCIEIFEEYNWDYDYYSFRTWNGWSVENSNGYYDDVFPSTKTDRELLLRSYFQQNLAQVQFSQKEKSTSICYPNPVKDEMYITTDHLDFNAGSIAIYDMLGRLKIQKTVLNNGVLKIDASTLSEGVYLYSIKNEIGKTIGKGKFIKNKF</sequence>
<dbReference type="NCBIfam" id="TIGR04183">
    <property type="entry name" value="Por_Secre_tail"/>
    <property type="match status" value="1"/>
</dbReference>
<evidence type="ECO:0000256" key="4">
    <source>
        <dbReference type="ARBA" id="ARBA00023001"/>
    </source>
</evidence>
<evidence type="ECO:0000256" key="7">
    <source>
        <dbReference type="ARBA" id="ARBA00023326"/>
    </source>
</evidence>
<organism evidence="11 12">
    <name type="scientific">Flavobacterium myungsuense</name>
    <dbReference type="NCBI Taxonomy" id="651823"/>
    <lineage>
        <taxon>Bacteria</taxon>
        <taxon>Pseudomonadati</taxon>
        <taxon>Bacteroidota</taxon>
        <taxon>Flavobacteriia</taxon>
        <taxon>Flavobacteriales</taxon>
        <taxon>Flavobacteriaceae</taxon>
        <taxon>Flavobacterium</taxon>
    </lineage>
</organism>
<evidence type="ECO:0000256" key="1">
    <source>
        <dbReference type="ARBA" id="ARBA00005641"/>
    </source>
</evidence>
<feature type="domain" description="Secretion system C-terminal sorting" evidence="10">
    <location>
        <begin position="539"/>
        <end position="608"/>
    </location>
</feature>
<keyword evidence="5" id="KW-0119">Carbohydrate metabolism</keyword>
<dbReference type="Proteomes" id="UP001597051">
    <property type="component" value="Unassembled WGS sequence"/>
</dbReference>
<dbReference type="EMBL" id="JBHTIZ010000005">
    <property type="protein sequence ID" value="MFD0983232.1"/>
    <property type="molecule type" value="Genomic_DNA"/>
</dbReference>
<reference evidence="12" key="1">
    <citation type="journal article" date="2019" name="Int. J. Syst. Evol. Microbiol.">
        <title>The Global Catalogue of Microorganisms (GCM) 10K type strain sequencing project: providing services to taxonomists for standard genome sequencing and annotation.</title>
        <authorList>
            <consortium name="The Broad Institute Genomics Platform"/>
            <consortium name="The Broad Institute Genome Sequencing Center for Infectious Disease"/>
            <person name="Wu L."/>
            <person name="Ma J."/>
        </authorList>
    </citation>
    <scope>NUCLEOTIDE SEQUENCE [LARGE SCALE GENOMIC DNA]</scope>
    <source>
        <strain evidence="12">CECT 7649</strain>
    </source>
</reference>
<dbReference type="InterPro" id="IPR001547">
    <property type="entry name" value="Glyco_hydro_5"/>
</dbReference>
<name>A0ABW3IYF4_9FLAO</name>
<keyword evidence="3 8" id="KW-0378">Hydrolase</keyword>
<evidence type="ECO:0000259" key="9">
    <source>
        <dbReference type="Pfam" id="PF00150"/>
    </source>
</evidence>
<dbReference type="InterPro" id="IPR050386">
    <property type="entry name" value="Glycosyl_hydrolase_5"/>
</dbReference>
<keyword evidence="2" id="KW-0732">Signal</keyword>
<evidence type="ECO:0000256" key="5">
    <source>
        <dbReference type="ARBA" id="ARBA00023277"/>
    </source>
</evidence>
<protein>
    <submittedName>
        <fullName evidence="11">Cellulase family glycosylhydrolase</fullName>
    </submittedName>
</protein>
<keyword evidence="12" id="KW-1185">Reference proteome</keyword>
<evidence type="ECO:0000313" key="12">
    <source>
        <dbReference type="Proteomes" id="UP001597051"/>
    </source>
</evidence>
<dbReference type="RefSeq" id="WP_379752649.1">
    <property type="nucleotide sequence ID" value="NZ_JBHSYB010000002.1"/>
</dbReference>
<dbReference type="Gene3D" id="3.20.20.80">
    <property type="entry name" value="Glycosidases"/>
    <property type="match status" value="1"/>
</dbReference>
<evidence type="ECO:0000313" key="11">
    <source>
        <dbReference type="EMBL" id="MFD0983232.1"/>
    </source>
</evidence>
<comment type="similarity">
    <text evidence="1 8">Belongs to the glycosyl hydrolase 5 (cellulase A) family.</text>
</comment>
<evidence type="ECO:0000256" key="2">
    <source>
        <dbReference type="ARBA" id="ARBA00022729"/>
    </source>
</evidence>
<dbReference type="InterPro" id="IPR026444">
    <property type="entry name" value="Secre_tail"/>
</dbReference>
<dbReference type="Pfam" id="PF00150">
    <property type="entry name" value="Cellulase"/>
    <property type="match status" value="1"/>
</dbReference>
<dbReference type="Gene3D" id="2.60.120.260">
    <property type="entry name" value="Galactose-binding domain-like"/>
    <property type="match status" value="1"/>
</dbReference>
<comment type="caution">
    <text evidence="11">The sequence shown here is derived from an EMBL/GenBank/DDBJ whole genome shotgun (WGS) entry which is preliminary data.</text>
</comment>
<evidence type="ECO:0000256" key="6">
    <source>
        <dbReference type="ARBA" id="ARBA00023295"/>
    </source>
</evidence>
<gene>
    <name evidence="11" type="ORF">ACFQ0S_01965</name>
</gene>
<keyword evidence="4" id="KW-0136">Cellulose degradation</keyword>